<dbReference type="GO" id="GO:0030154">
    <property type="term" value="P:cell differentiation"/>
    <property type="evidence" value="ECO:0007669"/>
    <property type="project" value="UniProtKB-ARBA"/>
</dbReference>
<evidence type="ECO:0000256" key="3">
    <source>
        <dbReference type="ARBA" id="ARBA00022475"/>
    </source>
</evidence>
<dbReference type="InterPro" id="IPR003598">
    <property type="entry name" value="Ig_sub2"/>
</dbReference>
<feature type="chain" id="PRO_5040484031" description="Interference hedgehog" evidence="20">
    <location>
        <begin position="24"/>
        <end position="721"/>
    </location>
</feature>
<dbReference type="AlphaFoldDB" id="A0A9P0G5G2"/>
<feature type="region of interest" description="Disordered" evidence="18">
    <location>
        <begin position="413"/>
        <end position="443"/>
    </location>
</feature>
<dbReference type="Gene3D" id="2.60.40.10">
    <property type="entry name" value="Immunoglobulins"/>
    <property type="match status" value="4"/>
</dbReference>
<keyword evidence="5 19" id="KW-0812">Transmembrane</keyword>
<dbReference type="FunFam" id="2.60.40.10:FF:000005">
    <property type="entry name" value="Neuronal cell adhesion molecule"/>
    <property type="match status" value="1"/>
</dbReference>
<dbReference type="CDD" id="cd00063">
    <property type="entry name" value="FN3"/>
    <property type="match status" value="2"/>
</dbReference>
<dbReference type="SMART" id="SM00060">
    <property type="entry name" value="FN3"/>
    <property type="match status" value="1"/>
</dbReference>
<sequence length="721" mass="81317">MEGSHILTIVTALLVTFIDIVLTDTMYMVSDPEPIALPIGFETLLTCEMNIEPDKFEWKFYPTNDPYDPNAFINLSNSTFQIISEDRYTKQRKKSGLTLRVNSTHTAGDYQCLAYYGAYVVASVPWRLTIAVLKEFPRQDNADPVVSVGNTVHWRCFVPESNPEASIEYYKRGELIGSPVQRSQSKSLVLPNVTTEDTGVYTCRATNTMKNVNSSAYLYLRVVKYTSYMKPYFIIEPRKTYTVLKGDSVLLECAAVGNPVPKVVWFKKNGQLPSPRIEMLNGGLKIDNVKSSDEGQYICNHTNSYGTISREISLIYQEEPSIDCLINRTEPKQGEYLDLQCTVKGVPLPHFSWFLNGFSVLNDTLVEVMGSRINFTRIEKRHAGNLQLFARNIVKTVYSSIYVSVIPLGSTDTSIAPTRPHRKHSSRRPAKHNKPPKLIPPSKPVISRLNDESVVVRWNVSQDTGLPISFFKVQYRELGPANPMPHNASRSNRWKTANFDIPPNIRNYDITNLKSDHIYRFRIAAVYSNNDNKLSPNSDKFHLKKLDFDVRNPLPTPIIIQTETINTTSVKIYWNCPSYENIPIDGYYISFMSASTAAVQQIPSPTTMNPVMPTPRGEKSEFSLYVIVAGAVIGCALLVCGITLIFVCRKWQQKKSVDNRDKAIVDDHTLQLDGNEYVVVGPKSMPKSNGCAPNRITITANPLADADNKKFLARLFSRIRT</sequence>
<feature type="signal peptide" evidence="20">
    <location>
        <begin position="1"/>
        <end position="23"/>
    </location>
</feature>
<keyword evidence="24" id="KW-1185">Reference proteome</keyword>
<evidence type="ECO:0000256" key="7">
    <source>
        <dbReference type="ARBA" id="ARBA00022737"/>
    </source>
</evidence>
<comment type="subunit">
    <text evidence="16">Homodimer. Heterotetramer; 2 iHog chains bind 2 hh chains when facilitated by heparin, heparin is required to promote high-affinity interactions between hh and iHog.</text>
</comment>
<evidence type="ECO:0000256" key="18">
    <source>
        <dbReference type="SAM" id="MobiDB-lite"/>
    </source>
</evidence>
<dbReference type="InterPro" id="IPR013098">
    <property type="entry name" value="Ig_I-set"/>
</dbReference>
<gene>
    <name evidence="23" type="ORF">PSYICH_LOCUS315</name>
</gene>
<dbReference type="EMBL" id="OV651813">
    <property type="protein sequence ID" value="CAH1098676.1"/>
    <property type="molecule type" value="Genomic_DNA"/>
</dbReference>
<dbReference type="InterPro" id="IPR013783">
    <property type="entry name" value="Ig-like_fold"/>
</dbReference>
<comment type="similarity">
    <text evidence="15">Belongs to the immunoglobulin superfamily. IHOG family.</text>
</comment>
<feature type="compositionally biased region" description="Basic residues" evidence="18">
    <location>
        <begin position="419"/>
        <end position="435"/>
    </location>
</feature>
<evidence type="ECO:0000256" key="11">
    <source>
        <dbReference type="ARBA" id="ARBA00023157"/>
    </source>
</evidence>
<evidence type="ECO:0000256" key="9">
    <source>
        <dbReference type="ARBA" id="ARBA00022989"/>
    </source>
</evidence>
<evidence type="ECO:0000313" key="23">
    <source>
        <dbReference type="EMBL" id="CAH1098676.1"/>
    </source>
</evidence>
<protein>
    <recommendedName>
        <fullName evidence="17">Interference hedgehog</fullName>
    </recommendedName>
</protein>
<evidence type="ECO:0000259" key="21">
    <source>
        <dbReference type="PROSITE" id="PS50835"/>
    </source>
</evidence>
<evidence type="ECO:0000256" key="6">
    <source>
        <dbReference type="ARBA" id="ARBA00022729"/>
    </source>
</evidence>
<evidence type="ECO:0000256" key="8">
    <source>
        <dbReference type="ARBA" id="ARBA00022974"/>
    </source>
</evidence>
<dbReference type="InterPro" id="IPR007110">
    <property type="entry name" value="Ig-like_dom"/>
</dbReference>
<feature type="transmembrane region" description="Helical" evidence="19">
    <location>
        <begin position="622"/>
        <end position="647"/>
    </location>
</feature>
<keyword evidence="9 19" id="KW-1133">Transmembrane helix</keyword>
<evidence type="ECO:0000256" key="12">
    <source>
        <dbReference type="ARBA" id="ARBA00023180"/>
    </source>
</evidence>
<evidence type="ECO:0000256" key="10">
    <source>
        <dbReference type="ARBA" id="ARBA00023136"/>
    </source>
</evidence>
<dbReference type="PROSITE" id="PS50853">
    <property type="entry name" value="FN3"/>
    <property type="match status" value="1"/>
</dbReference>
<reference evidence="23" key="1">
    <citation type="submission" date="2022-01" db="EMBL/GenBank/DDBJ databases">
        <authorList>
            <person name="King R."/>
        </authorList>
    </citation>
    <scope>NUCLEOTIDE SEQUENCE</scope>
</reference>
<evidence type="ECO:0000259" key="22">
    <source>
        <dbReference type="PROSITE" id="PS50853"/>
    </source>
</evidence>
<keyword evidence="11" id="KW-1015">Disulfide bond</keyword>
<proteinExistence type="inferred from homology"/>
<dbReference type="GO" id="GO:0007399">
    <property type="term" value="P:nervous system development"/>
    <property type="evidence" value="ECO:0007669"/>
    <property type="project" value="TreeGrafter"/>
</dbReference>
<feature type="domain" description="Fibronectin type-III" evidence="22">
    <location>
        <begin position="440"/>
        <end position="548"/>
    </location>
</feature>
<keyword evidence="13" id="KW-0393">Immunoglobulin domain</keyword>
<dbReference type="SUPFAM" id="SSF48726">
    <property type="entry name" value="Immunoglobulin"/>
    <property type="match status" value="4"/>
</dbReference>
<dbReference type="GO" id="GO:0009653">
    <property type="term" value="P:anatomical structure morphogenesis"/>
    <property type="evidence" value="ECO:0007669"/>
    <property type="project" value="UniProtKB-ARBA"/>
</dbReference>
<dbReference type="GO" id="GO:0098609">
    <property type="term" value="P:cell-cell adhesion"/>
    <property type="evidence" value="ECO:0007669"/>
    <property type="project" value="UniProtKB-ARBA"/>
</dbReference>
<dbReference type="PIRSF" id="PIRSF000615">
    <property type="entry name" value="TyrPK_CSF1-R"/>
    <property type="match status" value="1"/>
</dbReference>
<dbReference type="PANTHER" id="PTHR44170:SF33">
    <property type="entry name" value="BROTHER OF IHOG, ISOFORM G-RELATED"/>
    <property type="match status" value="1"/>
</dbReference>
<feature type="domain" description="Ig-like" evidence="21">
    <location>
        <begin position="320"/>
        <end position="404"/>
    </location>
</feature>
<evidence type="ECO:0000256" key="15">
    <source>
        <dbReference type="ARBA" id="ARBA00038144"/>
    </source>
</evidence>
<keyword evidence="6 20" id="KW-0732">Signal</keyword>
<dbReference type="Pfam" id="PF07679">
    <property type="entry name" value="I-set"/>
    <property type="match status" value="2"/>
</dbReference>
<dbReference type="OrthoDB" id="9998697at2759"/>
<dbReference type="Proteomes" id="UP001153636">
    <property type="component" value="Chromosome 1"/>
</dbReference>
<name>A0A9P0G5G2_9CUCU</name>
<comment type="subcellular location">
    <subcellularLocation>
        <location evidence="1">Cell membrane</location>
    </subcellularLocation>
    <subcellularLocation>
        <location evidence="2">Membrane</location>
        <topology evidence="2">Single-pass type I membrane protein</topology>
    </subcellularLocation>
</comment>
<evidence type="ECO:0000313" key="24">
    <source>
        <dbReference type="Proteomes" id="UP001153636"/>
    </source>
</evidence>
<feature type="domain" description="Ig-like" evidence="21">
    <location>
        <begin position="137"/>
        <end position="219"/>
    </location>
</feature>
<keyword evidence="7" id="KW-0677">Repeat</keyword>
<keyword evidence="4" id="KW-0358">Heparin-binding</keyword>
<dbReference type="InterPro" id="IPR003599">
    <property type="entry name" value="Ig_sub"/>
</dbReference>
<evidence type="ECO:0000256" key="19">
    <source>
        <dbReference type="SAM" id="Phobius"/>
    </source>
</evidence>
<evidence type="ECO:0000256" key="13">
    <source>
        <dbReference type="ARBA" id="ARBA00023319"/>
    </source>
</evidence>
<evidence type="ECO:0000256" key="1">
    <source>
        <dbReference type="ARBA" id="ARBA00004236"/>
    </source>
</evidence>
<dbReference type="SMART" id="SM00409">
    <property type="entry name" value="IG"/>
    <property type="match status" value="4"/>
</dbReference>
<evidence type="ECO:0000256" key="2">
    <source>
        <dbReference type="ARBA" id="ARBA00004479"/>
    </source>
</evidence>
<dbReference type="InterPro" id="IPR036116">
    <property type="entry name" value="FN3_sf"/>
</dbReference>
<keyword evidence="3" id="KW-1003">Cell membrane</keyword>
<evidence type="ECO:0000256" key="16">
    <source>
        <dbReference type="ARBA" id="ARBA00038530"/>
    </source>
</evidence>
<evidence type="ECO:0000256" key="14">
    <source>
        <dbReference type="ARBA" id="ARBA00037573"/>
    </source>
</evidence>
<organism evidence="23 24">
    <name type="scientific">Psylliodes chrysocephalus</name>
    <dbReference type="NCBI Taxonomy" id="3402493"/>
    <lineage>
        <taxon>Eukaryota</taxon>
        <taxon>Metazoa</taxon>
        <taxon>Ecdysozoa</taxon>
        <taxon>Arthropoda</taxon>
        <taxon>Hexapoda</taxon>
        <taxon>Insecta</taxon>
        <taxon>Pterygota</taxon>
        <taxon>Neoptera</taxon>
        <taxon>Endopterygota</taxon>
        <taxon>Coleoptera</taxon>
        <taxon>Polyphaga</taxon>
        <taxon>Cucujiformia</taxon>
        <taxon>Chrysomeloidea</taxon>
        <taxon>Chrysomelidae</taxon>
        <taxon>Galerucinae</taxon>
        <taxon>Alticini</taxon>
        <taxon>Psylliodes</taxon>
    </lineage>
</organism>
<evidence type="ECO:0000256" key="17">
    <source>
        <dbReference type="ARBA" id="ARBA00041099"/>
    </source>
</evidence>
<dbReference type="InterPro" id="IPR003961">
    <property type="entry name" value="FN3_dom"/>
</dbReference>
<keyword evidence="8" id="KW-0654">Proteoglycan</keyword>
<dbReference type="PROSITE" id="PS50835">
    <property type="entry name" value="IG_LIKE"/>
    <property type="match status" value="3"/>
</dbReference>
<dbReference type="Pfam" id="PF13927">
    <property type="entry name" value="Ig_3"/>
    <property type="match status" value="1"/>
</dbReference>
<dbReference type="SMART" id="SM00408">
    <property type="entry name" value="IGc2"/>
    <property type="match status" value="3"/>
</dbReference>
<evidence type="ECO:0000256" key="4">
    <source>
        <dbReference type="ARBA" id="ARBA00022674"/>
    </source>
</evidence>
<feature type="domain" description="Ig-like" evidence="21">
    <location>
        <begin position="231"/>
        <end position="313"/>
    </location>
</feature>
<dbReference type="SUPFAM" id="SSF49265">
    <property type="entry name" value="Fibronectin type III"/>
    <property type="match status" value="1"/>
</dbReference>
<evidence type="ECO:0000256" key="5">
    <source>
        <dbReference type="ARBA" id="ARBA00022692"/>
    </source>
</evidence>
<dbReference type="Pfam" id="PF00041">
    <property type="entry name" value="fn3"/>
    <property type="match status" value="1"/>
</dbReference>
<dbReference type="PANTHER" id="PTHR44170">
    <property type="entry name" value="PROTEIN SIDEKICK"/>
    <property type="match status" value="1"/>
</dbReference>
<evidence type="ECO:0000256" key="20">
    <source>
        <dbReference type="SAM" id="SignalP"/>
    </source>
</evidence>
<comment type="function">
    <text evidence="14">Mediates response to the active Hedgehog (Hh) protein signal in embryos, functioning upstream or at the level of patched (ptc).</text>
</comment>
<keyword evidence="12" id="KW-0325">Glycoprotein</keyword>
<dbReference type="InterPro" id="IPR036179">
    <property type="entry name" value="Ig-like_dom_sf"/>
</dbReference>
<dbReference type="GO" id="GO:0005886">
    <property type="term" value="C:plasma membrane"/>
    <property type="evidence" value="ECO:0007669"/>
    <property type="project" value="UniProtKB-SubCell"/>
</dbReference>
<keyword evidence="10 19" id="KW-0472">Membrane</keyword>
<accession>A0A9P0G5G2</accession>